<sequence>MRSGGDKRGRSPSSILPSVHASLSTFTSPLSWRCVKATVLGNHEIPDRVAMRIPITVPDAPVNSDICFTGPCKLQSLAVESTLSAVQEGLLSSVQVPSRSCECHSRSFIMKCSSECSLKKPQYIIFVSRNLERNSKFSIQSLNNLRTITLKLDIQVAT</sequence>
<organism evidence="1 2">
    <name type="scientific">Portunus trituberculatus</name>
    <name type="common">Swimming crab</name>
    <name type="synonym">Neptunus trituberculatus</name>
    <dbReference type="NCBI Taxonomy" id="210409"/>
    <lineage>
        <taxon>Eukaryota</taxon>
        <taxon>Metazoa</taxon>
        <taxon>Ecdysozoa</taxon>
        <taxon>Arthropoda</taxon>
        <taxon>Crustacea</taxon>
        <taxon>Multicrustacea</taxon>
        <taxon>Malacostraca</taxon>
        <taxon>Eumalacostraca</taxon>
        <taxon>Eucarida</taxon>
        <taxon>Decapoda</taxon>
        <taxon>Pleocyemata</taxon>
        <taxon>Brachyura</taxon>
        <taxon>Eubrachyura</taxon>
        <taxon>Portunoidea</taxon>
        <taxon>Portunidae</taxon>
        <taxon>Portuninae</taxon>
        <taxon>Portunus</taxon>
    </lineage>
</organism>
<evidence type="ECO:0000313" key="1">
    <source>
        <dbReference type="EMBL" id="MPC33080.1"/>
    </source>
</evidence>
<dbReference type="EMBL" id="VSRR010002755">
    <property type="protein sequence ID" value="MPC33080.1"/>
    <property type="molecule type" value="Genomic_DNA"/>
</dbReference>
<dbReference type="AlphaFoldDB" id="A0A5B7EFC9"/>
<gene>
    <name evidence="1" type="ORF">E2C01_026420</name>
</gene>
<keyword evidence="2" id="KW-1185">Reference proteome</keyword>
<reference evidence="1 2" key="1">
    <citation type="submission" date="2019-05" db="EMBL/GenBank/DDBJ databases">
        <title>Another draft genome of Portunus trituberculatus and its Hox gene families provides insights of decapod evolution.</title>
        <authorList>
            <person name="Jeong J.-H."/>
            <person name="Song I."/>
            <person name="Kim S."/>
            <person name="Choi T."/>
            <person name="Kim D."/>
            <person name="Ryu S."/>
            <person name="Kim W."/>
        </authorList>
    </citation>
    <scope>NUCLEOTIDE SEQUENCE [LARGE SCALE GENOMIC DNA]</scope>
    <source>
        <tissue evidence="1">Muscle</tissue>
    </source>
</reference>
<proteinExistence type="predicted"/>
<dbReference type="Proteomes" id="UP000324222">
    <property type="component" value="Unassembled WGS sequence"/>
</dbReference>
<name>A0A5B7EFC9_PORTR</name>
<comment type="caution">
    <text evidence="1">The sequence shown here is derived from an EMBL/GenBank/DDBJ whole genome shotgun (WGS) entry which is preliminary data.</text>
</comment>
<protein>
    <submittedName>
        <fullName evidence="1">Uncharacterized protein</fullName>
    </submittedName>
</protein>
<accession>A0A5B7EFC9</accession>
<evidence type="ECO:0000313" key="2">
    <source>
        <dbReference type="Proteomes" id="UP000324222"/>
    </source>
</evidence>